<dbReference type="Gene3D" id="3.40.50.150">
    <property type="entry name" value="Vaccinia Virus protein VP39"/>
    <property type="match status" value="1"/>
</dbReference>
<gene>
    <name evidence="4" type="ORF">Nans01_25150</name>
</gene>
<keyword evidence="3" id="KW-0949">S-adenosyl-L-methionine</keyword>
<dbReference type="Pfam" id="PF01596">
    <property type="entry name" value="Methyltransf_3"/>
    <property type="match status" value="1"/>
</dbReference>
<dbReference type="GO" id="GO:0032259">
    <property type="term" value="P:methylation"/>
    <property type="evidence" value="ECO:0007669"/>
    <property type="project" value="UniProtKB-KW"/>
</dbReference>
<evidence type="ECO:0000313" key="4">
    <source>
        <dbReference type="EMBL" id="GLU48164.1"/>
    </source>
</evidence>
<dbReference type="SUPFAM" id="SSF53335">
    <property type="entry name" value="S-adenosyl-L-methionine-dependent methyltransferases"/>
    <property type="match status" value="1"/>
</dbReference>
<protein>
    <submittedName>
        <fullName evidence="4">O-methyltransferase</fullName>
    </submittedName>
</protein>
<dbReference type="Proteomes" id="UP001165092">
    <property type="component" value="Unassembled WGS sequence"/>
</dbReference>
<dbReference type="EMBL" id="BSQG01000004">
    <property type="protein sequence ID" value="GLU48164.1"/>
    <property type="molecule type" value="Genomic_DNA"/>
</dbReference>
<dbReference type="InterPro" id="IPR050362">
    <property type="entry name" value="Cation-dep_OMT"/>
</dbReference>
<dbReference type="GO" id="GO:0008757">
    <property type="term" value="F:S-adenosylmethionine-dependent methyltransferase activity"/>
    <property type="evidence" value="ECO:0007669"/>
    <property type="project" value="TreeGrafter"/>
</dbReference>
<name>A0A9W6P664_9ACTN</name>
<evidence type="ECO:0000313" key="5">
    <source>
        <dbReference type="Proteomes" id="UP001165092"/>
    </source>
</evidence>
<keyword evidence="1" id="KW-0489">Methyltransferase</keyword>
<dbReference type="PANTHER" id="PTHR10509:SF14">
    <property type="entry name" value="CAFFEOYL-COA O-METHYLTRANSFERASE 3-RELATED"/>
    <property type="match status" value="1"/>
</dbReference>
<dbReference type="AlphaFoldDB" id="A0A9W6P664"/>
<sequence>MAHQVDANAELLDYVREFSLRDDDILRDLRGETSGLPAAQAMQVMPEEGQLLGLLVALTGARSVLELGTFTGYSTLCMARALPAGGHLVTCDISEKWTRVAARYWERAGVAHLIDVRLGQAAHTLRQLAEQSGPDSFDLAFIDADKANYPRYYEAVLGLVRPGGLVVIDNTLFFGRVADPEAQDPDTLAVRALNRLLATDRRVDLSMLPMADGITLARKRVPAQR</sequence>
<dbReference type="RefSeq" id="WP_285759593.1">
    <property type="nucleotide sequence ID" value="NZ_BSQG01000004.1"/>
</dbReference>
<keyword evidence="5" id="KW-1185">Reference proteome</keyword>
<dbReference type="CDD" id="cd02440">
    <property type="entry name" value="AdoMet_MTases"/>
    <property type="match status" value="1"/>
</dbReference>
<evidence type="ECO:0000256" key="3">
    <source>
        <dbReference type="ARBA" id="ARBA00022691"/>
    </source>
</evidence>
<comment type="caution">
    <text evidence="4">The sequence shown here is derived from an EMBL/GenBank/DDBJ whole genome shotgun (WGS) entry which is preliminary data.</text>
</comment>
<dbReference type="PROSITE" id="PS51682">
    <property type="entry name" value="SAM_OMT_I"/>
    <property type="match status" value="1"/>
</dbReference>
<evidence type="ECO:0000256" key="1">
    <source>
        <dbReference type="ARBA" id="ARBA00022603"/>
    </source>
</evidence>
<dbReference type="InterPro" id="IPR029063">
    <property type="entry name" value="SAM-dependent_MTases_sf"/>
</dbReference>
<organism evidence="4 5">
    <name type="scientific">Nocardiopsis ansamitocini</name>
    <dbReference type="NCBI Taxonomy" id="1670832"/>
    <lineage>
        <taxon>Bacteria</taxon>
        <taxon>Bacillati</taxon>
        <taxon>Actinomycetota</taxon>
        <taxon>Actinomycetes</taxon>
        <taxon>Streptosporangiales</taxon>
        <taxon>Nocardiopsidaceae</taxon>
        <taxon>Nocardiopsis</taxon>
    </lineage>
</organism>
<keyword evidence="2" id="KW-0808">Transferase</keyword>
<dbReference type="GO" id="GO:0008171">
    <property type="term" value="F:O-methyltransferase activity"/>
    <property type="evidence" value="ECO:0007669"/>
    <property type="project" value="InterPro"/>
</dbReference>
<dbReference type="InterPro" id="IPR002935">
    <property type="entry name" value="SAM_O-MeTrfase"/>
</dbReference>
<dbReference type="PANTHER" id="PTHR10509">
    <property type="entry name" value="O-METHYLTRANSFERASE-RELATED"/>
    <property type="match status" value="1"/>
</dbReference>
<proteinExistence type="predicted"/>
<reference evidence="4" key="1">
    <citation type="submission" date="2023-02" db="EMBL/GenBank/DDBJ databases">
        <title>Nocardiopsis ansamitocini NBRC 112285.</title>
        <authorList>
            <person name="Ichikawa N."/>
            <person name="Sato H."/>
            <person name="Tonouchi N."/>
        </authorList>
    </citation>
    <scope>NUCLEOTIDE SEQUENCE</scope>
    <source>
        <strain evidence="4">NBRC 112285</strain>
    </source>
</reference>
<accession>A0A9W6P664</accession>
<evidence type="ECO:0000256" key="2">
    <source>
        <dbReference type="ARBA" id="ARBA00022679"/>
    </source>
</evidence>